<keyword evidence="9" id="KW-0548">Nucleotidyltransferase</keyword>
<keyword evidence="12" id="KW-0804">Transcription</keyword>
<dbReference type="InterPro" id="IPR007641">
    <property type="entry name" value="RNA_pol_Rpb2_7"/>
</dbReference>
<evidence type="ECO:0000256" key="4">
    <source>
        <dbReference type="ARBA" id="ARBA00012418"/>
    </source>
</evidence>
<dbReference type="GO" id="GO:0016539">
    <property type="term" value="P:intein-mediated protein splicing"/>
    <property type="evidence" value="ECO:0007669"/>
    <property type="project" value="InterPro"/>
</dbReference>
<dbReference type="Pfam" id="PF04560">
    <property type="entry name" value="RNA_pol_Rpb2_7"/>
    <property type="match status" value="1"/>
</dbReference>
<evidence type="ECO:0000256" key="8">
    <source>
        <dbReference type="ARBA" id="ARBA00022679"/>
    </source>
</evidence>
<dbReference type="Gene3D" id="2.40.50.100">
    <property type="match status" value="1"/>
</dbReference>
<evidence type="ECO:0000256" key="3">
    <source>
        <dbReference type="ARBA" id="ARBA00006835"/>
    </source>
</evidence>
<evidence type="ECO:0000256" key="14">
    <source>
        <dbReference type="ARBA" id="ARBA00032782"/>
    </source>
</evidence>
<dbReference type="InterPro" id="IPR007120">
    <property type="entry name" value="DNA-dir_RNAP_su2_dom"/>
</dbReference>
<dbReference type="Gene3D" id="2.40.270.10">
    <property type="entry name" value="DNA-directed RNA polymerase, subunit 2, domain 6"/>
    <property type="match status" value="1"/>
</dbReference>
<accession>A0A2U8GIX8</accession>
<evidence type="ECO:0000256" key="11">
    <source>
        <dbReference type="ARBA" id="ARBA00023000"/>
    </source>
</evidence>
<dbReference type="SUPFAM" id="SSF64484">
    <property type="entry name" value="beta and beta-prime subunits of DNA dependent RNA-polymerase"/>
    <property type="match status" value="2"/>
</dbReference>
<dbReference type="InterPro" id="IPR027434">
    <property type="entry name" value="Homing_endonucl"/>
</dbReference>
<evidence type="ECO:0000256" key="12">
    <source>
        <dbReference type="ARBA" id="ARBA00023163"/>
    </source>
</evidence>
<dbReference type="CDD" id="cd00081">
    <property type="entry name" value="Hint"/>
    <property type="match status" value="1"/>
</dbReference>
<sequence length="1028" mass="116277">MVFEGDWVQEGDLLADAASSQAGELSLGQNLLIAYMPWEGYNYEDAILISERLVCEDLYTSIHIESYETETRKTKYGLEEITNRIPDISQKETSYLDNRGIIRIGTFVEEGTILVGKTTPIQKKFKSPYQKLLYTILEKELESVKDSSLRAPKGLKAKVIDIKILKKNILKKPEYVKIYLAEKRKIQVGDKMAGRHGNKGIVSQILPRQDMPYLPDGTPLDMVLNPLGVPSRMNVGQIYECLLGFAAKYLKEYFRITPFDEIYGAQASRSFVFSKLYEARLKTKKKWIFNPIFPGKIKLFDGRTGEPFDQAVTVGISYMLKLVHLVDDKIHCLTPDHDVLTTDGWIPIDKVTTEHKVATLDCSTGQLVYQNPLSLFNYPQYNGNLYHIKNANIDLLVTLNHRMLVKKGKNYDQSFSDYQLIEAKDIFGKHYKYLKNANWIKDDYQFTLPAIMSNSLLLESSKFGICNHSLSASLASIRFAEAFTTRTNEPMRSKGFAFLSSVLQLRQTRKRFGFAEEPPTSKGAAEHLKTNSLPFASVWLAEEPSLRLAKPLRFGSSAKPTVRLAKPKHRIADSEQRSGFEVPERKVDMDDWLTFFGLWFTEGWASTNEISEKLENTSKNSSNLLEHSYNLSVDLSNFSEDPSNFSEDLNKNTARLLKNKAVYQVQICKHKEKVVDLLTKAVNSLGYAYRIVDNKLTINDKQLWTYLHPLSVGATNKFLPSWVWELSQTQAQKLLHALFLGGGTLPSQPLLRSAKGSEVSYCTSSVKLADDLMRLALHAGWSANKYLHYGSLDLSLRGVKAEPKERGEFGIFDSEKASLAIGDSASLTEERANAKTVKSFESTINGHKVILNHDIYHISIVKSKNNPAVNHNHNKKENVQIEEIVPSYKGSVHCLSVPNEVFYVRRNGLTVWTGNSRSTGPYSLVTQQPLRGRSKYGGQRLGEMEVWALEGYGAAFTLLEMLTIKSDDITGRMTLWSNILLHKEIYIGTPESFKVLVCELQALCLDIGLYRLNQAGFFKKVENLIRLP</sequence>
<dbReference type="PROSITE" id="PS01166">
    <property type="entry name" value="RNA_POL_BETA"/>
    <property type="match status" value="1"/>
</dbReference>
<reference evidence="16" key="1">
    <citation type="journal article" date="2018" name="Am. J. Bot.">
        <title>Organellar phylogenomics inform systematics in the green algal family Hydrodictyaceae (Chlorophyceae) and provide clues to the complex evolutionary history of plastid genomes in the green algal tree of life.</title>
        <authorList>
            <person name="McManus H.A."/>
            <person name="Fucikova K."/>
            <person name="Lewis P.O."/>
            <person name="Lewis L.A."/>
            <person name="Karol K.G."/>
        </authorList>
    </citation>
    <scope>NUCLEOTIDE SEQUENCE</scope>
</reference>
<keyword evidence="10" id="KW-0068">Autocatalytic cleavage</keyword>
<keyword evidence="7 16" id="KW-0934">Plastid</keyword>
<evidence type="ECO:0000259" key="15">
    <source>
        <dbReference type="PROSITE" id="PS50819"/>
    </source>
</evidence>
<comment type="similarity">
    <text evidence="3">Belongs to the RNA polymerase beta chain family.</text>
</comment>
<dbReference type="PROSITE" id="PS50819">
    <property type="entry name" value="INTEIN_ENDONUCLEASE"/>
    <property type="match status" value="1"/>
</dbReference>
<dbReference type="InterPro" id="IPR004042">
    <property type="entry name" value="Intein_endonuc_central"/>
</dbReference>
<geneLocation type="chloroplast" evidence="16"/>
<dbReference type="PROSITE" id="PS50817">
    <property type="entry name" value="INTEIN_N_TER"/>
    <property type="match status" value="1"/>
</dbReference>
<dbReference type="SUPFAM" id="SSF51294">
    <property type="entry name" value="Hedgehog/intein (Hint) domain"/>
    <property type="match status" value="1"/>
</dbReference>
<dbReference type="InterPro" id="IPR006141">
    <property type="entry name" value="Intein_N"/>
</dbReference>
<dbReference type="GO" id="GO:0032549">
    <property type="term" value="F:ribonucleoside binding"/>
    <property type="evidence" value="ECO:0007669"/>
    <property type="project" value="InterPro"/>
</dbReference>
<feature type="domain" description="DOD-type homing endonuclease" evidence="15">
    <location>
        <begin position="595"/>
        <end position="781"/>
    </location>
</feature>
<organism evidence="16">
    <name type="scientific">Pediastrum duplex</name>
    <name type="common">Green alga</name>
    <dbReference type="NCBI Taxonomy" id="3105"/>
    <lineage>
        <taxon>Eukaryota</taxon>
        <taxon>Viridiplantae</taxon>
        <taxon>Chlorophyta</taxon>
        <taxon>core chlorophytes</taxon>
        <taxon>Chlorophyceae</taxon>
        <taxon>CS clade</taxon>
        <taxon>Sphaeropleales</taxon>
        <taxon>Hydrodictyaceae</taxon>
        <taxon>Pediastrum</taxon>
    </lineage>
</organism>
<evidence type="ECO:0000256" key="2">
    <source>
        <dbReference type="ARBA" id="ARBA00004229"/>
    </source>
</evidence>
<dbReference type="GO" id="GO:0009507">
    <property type="term" value="C:chloroplast"/>
    <property type="evidence" value="ECO:0007669"/>
    <property type="project" value="UniProtKB-SubCell"/>
</dbReference>
<dbReference type="EC" id="2.7.7.6" evidence="4"/>
<dbReference type="GO" id="GO:0003677">
    <property type="term" value="F:DNA binding"/>
    <property type="evidence" value="ECO:0007669"/>
    <property type="project" value="InterPro"/>
</dbReference>
<dbReference type="PANTHER" id="PTHR20856">
    <property type="entry name" value="DNA-DIRECTED RNA POLYMERASE I SUBUNIT 2"/>
    <property type="match status" value="1"/>
</dbReference>
<keyword evidence="6 16" id="KW-0150">Chloroplast</keyword>
<keyword evidence="8" id="KW-0808">Transferase</keyword>
<dbReference type="Pfam" id="PF00562">
    <property type="entry name" value="RNA_pol_Rpb2_6"/>
    <property type="match status" value="1"/>
</dbReference>
<evidence type="ECO:0000256" key="1">
    <source>
        <dbReference type="ARBA" id="ARBA00004026"/>
    </source>
</evidence>
<evidence type="ECO:0000256" key="13">
    <source>
        <dbReference type="ARBA" id="ARBA00026088"/>
    </source>
</evidence>
<dbReference type="InterPro" id="IPR003587">
    <property type="entry name" value="Hint_dom_N"/>
</dbReference>
<evidence type="ECO:0000256" key="10">
    <source>
        <dbReference type="ARBA" id="ARBA00022813"/>
    </source>
</evidence>
<dbReference type="Gene3D" id="3.10.28.10">
    <property type="entry name" value="Homing endonucleases"/>
    <property type="match status" value="1"/>
</dbReference>
<evidence type="ECO:0000256" key="6">
    <source>
        <dbReference type="ARBA" id="ARBA00022528"/>
    </source>
</evidence>
<protein>
    <recommendedName>
        <fullName evidence="4">DNA-directed RNA polymerase</fullName>
        <ecNumber evidence="4">2.7.7.6</ecNumber>
    </recommendedName>
    <alternativeName>
        <fullName evidence="14">PEP</fullName>
    </alternativeName>
</protein>
<evidence type="ECO:0000313" key="16">
    <source>
        <dbReference type="EMBL" id="AWI68401.1"/>
    </source>
</evidence>
<proteinExistence type="inferred from homology"/>
<dbReference type="GO" id="GO:0000428">
    <property type="term" value="C:DNA-directed RNA polymerase complex"/>
    <property type="evidence" value="ECO:0007669"/>
    <property type="project" value="UniProtKB-KW"/>
</dbReference>
<evidence type="ECO:0000256" key="9">
    <source>
        <dbReference type="ARBA" id="ARBA00022695"/>
    </source>
</evidence>
<comment type="function">
    <text evidence="1">DNA-dependent RNA polymerase catalyzes the transcription of DNA into RNA using the four ribonucleoside triphosphates as substrates.</text>
</comment>
<dbReference type="GO" id="GO:0003899">
    <property type="term" value="F:DNA-directed RNA polymerase activity"/>
    <property type="evidence" value="ECO:0007669"/>
    <property type="project" value="UniProtKB-EC"/>
</dbReference>
<keyword evidence="11" id="KW-0651">Protein splicing</keyword>
<dbReference type="GO" id="GO:0004519">
    <property type="term" value="F:endonuclease activity"/>
    <property type="evidence" value="ECO:0007669"/>
    <property type="project" value="InterPro"/>
</dbReference>
<dbReference type="GO" id="GO:0006351">
    <property type="term" value="P:DNA-templated transcription"/>
    <property type="evidence" value="ECO:0007669"/>
    <property type="project" value="InterPro"/>
</dbReference>
<dbReference type="EMBL" id="MF276980">
    <property type="protein sequence ID" value="AWI68401.1"/>
    <property type="molecule type" value="Genomic_DNA"/>
</dbReference>
<dbReference type="InterPro" id="IPR015712">
    <property type="entry name" value="DNA-dir_RNA_pol_su2"/>
</dbReference>
<dbReference type="Gene3D" id="2.170.16.10">
    <property type="entry name" value="Hedgehog/Intein (Hint) domain"/>
    <property type="match status" value="1"/>
</dbReference>
<dbReference type="InterPro" id="IPR007121">
    <property type="entry name" value="RNA_pol_bsu_CS"/>
</dbReference>
<evidence type="ECO:0000256" key="5">
    <source>
        <dbReference type="ARBA" id="ARBA00022478"/>
    </source>
</evidence>
<dbReference type="Gene3D" id="2.40.50.150">
    <property type="match status" value="1"/>
</dbReference>
<comment type="subcellular location">
    <subcellularLocation>
        <location evidence="2">Plastid</location>
        <location evidence="2">Chloroplast</location>
    </subcellularLocation>
</comment>
<gene>
    <name evidence="16" type="primary">rpoBb</name>
</gene>
<dbReference type="AlphaFoldDB" id="A0A2U8GIX8"/>
<dbReference type="InterPro" id="IPR036844">
    <property type="entry name" value="Hint_dom_sf"/>
</dbReference>
<name>A0A2U8GIX8_PEDDU</name>
<dbReference type="Gene3D" id="3.90.1800.10">
    <property type="entry name" value="RNA polymerase alpha subunit dimerisation domain"/>
    <property type="match status" value="1"/>
</dbReference>
<dbReference type="InterPro" id="IPR014724">
    <property type="entry name" value="RNA_pol_RPB2_OB-fold"/>
</dbReference>
<keyword evidence="5" id="KW-0240">DNA-directed RNA polymerase</keyword>
<comment type="subunit">
    <text evidence="13">In plastids the minimal PEP RNA polymerase catalytic core is composed of four subunits: alpha, beta, beta', and beta''. When a (nuclear-encoded) sigma factor is associated with the core the holoenzyme is formed, which can initiate transcription.</text>
</comment>
<dbReference type="SMART" id="SM00306">
    <property type="entry name" value="HintN"/>
    <property type="match status" value="1"/>
</dbReference>
<evidence type="ECO:0000256" key="7">
    <source>
        <dbReference type="ARBA" id="ARBA00022640"/>
    </source>
</evidence>
<dbReference type="InterPro" id="IPR037033">
    <property type="entry name" value="DNA-dir_RNAP_su2_hyb_sf"/>
</dbReference>